<dbReference type="STRING" id="82801.SAMN04488506_1043"/>
<dbReference type="SUPFAM" id="SSF56601">
    <property type="entry name" value="beta-lactamase/transpeptidase-like"/>
    <property type="match status" value="1"/>
</dbReference>
<evidence type="ECO:0000256" key="14">
    <source>
        <dbReference type="SAM" id="MobiDB-lite"/>
    </source>
</evidence>
<evidence type="ECO:0000256" key="5">
    <source>
        <dbReference type="ARBA" id="ARBA00022676"/>
    </source>
</evidence>
<dbReference type="RefSeq" id="WP_092480094.1">
    <property type="nucleotide sequence ID" value="NZ_FOXW01000003.1"/>
</dbReference>
<dbReference type="PANTHER" id="PTHR32282:SF29">
    <property type="entry name" value="PENICILLIN-BINDING PROTEIN 1A"/>
    <property type="match status" value="1"/>
</dbReference>
<feature type="region of interest" description="Disordered" evidence="14">
    <location>
        <begin position="778"/>
        <end position="867"/>
    </location>
</feature>
<dbReference type="GO" id="GO:0008955">
    <property type="term" value="F:peptidoglycan glycosyltransferase activity"/>
    <property type="evidence" value="ECO:0007669"/>
    <property type="project" value="UniProtKB-EC"/>
</dbReference>
<dbReference type="InterPro" id="IPR001264">
    <property type="entry name" value="Glyco_trans_51"/>
</dbReference>
<keyword evidence="6" id="KW-0808">Transferase</keyword>
<dbReference type="GO" id="GO:0008360">
    <property type="term" value="P:regulation of cell shape"/>
    <property type="evidence" value="ECO:0007669"/>
    <property type="project" value="UniProtKB-KW"/>
</dbReference>
<keyword evidence="9" id="KW-0573">Peptidoglycan synthesis</keyword>
<dbReference type="NCBIfam" id="TIGR02074">
    <property type="entry name" value="PBP_1a_fam"/>
    <property type="match status" value="1"/>
</dbReference>
<evidence type="ECO:0000256" key="8">
    <source>
        <dbReference type="ARBA" id="ARBA00022960"/>
    </source>
</evidence>
<evidence type="ECO:0000256" key="13">
    <source>
        <dbReference type="ARBA" id="ARBA00049902"/>
    </source>
</evidence>
<keyword evidence="10" id="KW-0511">Multifunctional enzyme</keyword>
<dbReference type="GO" id="GO:0009002">
    <property type="term" value="F:serine-type D-Ala-D-Ala carboxypeptidase activity"/>
    <property type="evidence" value="ECO:0007669"/>
    <property type="project" value="UniProtKB-EC"/>
</dbReference>
<dbReference type="Pfam" id="PF00912">
    <property type="entry name" value="Transgly"/>
    <property type="match status" value="1"/>
</dbReference>
<keyword evidence="8" id="KW-0133">Cell shape</keyword>
<keyword evidence="3" id="KW-0121">Carboxypeptidase</keyword>
<feature type="compositionally biased region" description="Low complexity" evidence="14">
    <location>
        <begin position="817"/>
        <end position="857"/>
    </location>
</feature>
<keyword evidence="18" id="KW-1185">Reference proteome</keyword>
<evidence type="ECO:0000256" key="7">
    <source>
        <dbReference type="ARBA" id="ARBA00022801"/>
    </source>
</evidence>
<feature type="compositionally biased region" description="Acidic residues" evidence="14">
    <location>
        <begin position="858"/>
        <end position="867"/>
    </location>
</feature>
<accession>A0A1I5WRT6</accession>
<dbReference type="GO" id="GO:0071555">
    <property type="term" value="P:cell wall organization"/>
    <property type="evidence" value="ECO:0007669"/>
    <property type="project" value="UniProtKB-KW"/>
</dbReference>
<dbReference type="GO" id="GO:0006508">
    <property type="term" value="P:proteolysis"/>
    <property type="evidence" value="ECO:0007669"/>
    <property type="project" value="UniProtKB-KW"/>
</dbReference>
<evidence type="ECO:0000256" key="4">
    <source>
        <dbReference type="ARBA" id="ARBA00022670"/>
    </source>
</evidence>
<keyword evidence="4" id="KW-0645">Protease</keyword>
<dbReference type="InterPro" id="IPR023346">
    <property type="entry name" value="Lysozyme-like_dom_sf"/>
</dbReference>
<feature type="domain" description="Penicillin-binding protein transpeptidase" evidence="15">
    <location>
        <begin position="357"/>
        <end position="626"/>
    </location>
</feature>
<dbReference type="OrthoDB" id="9766909at2"/>
<gene>
    <name evidence="17" type="ORF">SAMN04488506_1043</name>
</gene>
<sequence length="867" mass="94955">MPENNEMSRVSQKKNQKKKNGTRKKVPKKKKSNKSLFKKILIGLAALIILALVSGAGLFAYYASSAPEISVEDIVDSPNTVYYDPDGNEIYSSGEERELIEASEIPQVLVDAVLSIEDQRFYNHIGVDPIRIAGAVLANVTDGFGSEGGSTITQQLIKLSKFSTKKEDQTIKRKAQEAWLALKLEQEFSKEQILTFYINKVYMSDNQYGMGTASKHYFDKPASELELHEAALLAGMSQAPNAYNPYTNPERAKERRDTVLYMMFENEKISEEEMKTAREIPITEGLAEKDDKSADVMVIDNYLETVIEEVREKTGLDPQTAGLKIYTNIDMDAQKQVYEVLNSDEYNIFPNDEMQTAVTVVDPKTGQLKAIGGSRKAEGQLSFNHASDPKQIGSTIKPLTTYGPAIEYLKYSTHHQVVDEPTNYSTGKKINNWDRDYEGQISMRRALVDSRNVPTYKIFKDVGKQNTQQFMENIGLGNYRGKANGEGINESDSISGELTPIELAGSYAAFANGGEYTEPYTVSKIVTADGEEIDLTPSTNKAMSDYTAYMVTDMLKDVVNVEFTSQTVNIPGLIQAGKTGTSNYSADEIAQNNIPDGAVPDSTFVGYTTNYSVAVWTGYVNRTQEGHWLSFDDGTREIPRLVYREVMAYLAESVENRDWSKPNSVVEVAVEKGSNPAALPGPSTPSSEKVTELFVRGTEPTKVSTTFDKDLTAPTGLTASYDAEADEVIINWDAYSLEGDGDVTYELKIGDQTATTGDLGYVVQDPPEGTMNITLKVKARGKTSPGASASVTVPPSGEDEESSEEESDGDESESSSEESSSSESESSQSSSSQSQESSSSSSESSASEAQSSSSSASETEDEDDEDE</sequence>
<evidence type="ECO:0000256" key="11">
    <source>
        <dbReference type="ARBA" id="ARBA00023316"/>
    </source>
</evidence>
<evidence type="ECO:0000256" key="6">
    <source>
        <dbReference type="ARBA" id="ARBA00022679"/>
    </source>
</evidence>
<dbReference type="GO" id="GO:0008658">
    <property type="term" value="F:penicillin binding"/>
    <property type="evidence" value="ECO:0007669"/>
    <property type="project" value="InterPro"/>
</dbReference>
<dbReference type="Gene3D" id="1.10.3810.10">
    <property type="entry name" value="Biosynthetic peptidoglycan transglycosylase-like"/>
    <property type="match status" value="1"/>
</dbReference>
<evidence type="ECO:0000256" key="2">
    <source>
        <dbReference type="ARBA" id="ARBA00007739"/>
    </source>
</evidence>
<evidence type="ECO:0000313" key="17">
    <source>
        <dbReference type="EMBL" id="SFQ22228.1"/>
    </source>
</evidence>
<dbReference type="Gene3D" id="3.40.710.10">
    <property type="entry name" value="DD-peptidase/beta-lactamase superfamily"/>
    <property type="match status" value="1"/>
</dbReference>
<comment type="catalytic activity">
    <reaction evidence="12">
        <text>Preferential cleavage: (Ac)2-L-Lys-D-Ala-|-D-Ala. Also transpeptidation of peptidyl-alanyl moieties that are N-acyl substituents of D-alanine.</text>
        <dbReference type="EC" id="3.4.16.4"/>
    </reaction>
</comment>
<dbReference type="InterPro" id="IPR001460">
    <property type="entry name" value="PCN-bd_Tpept"/>
</dbReference>
<feature type="compositionally biased region" description="Acidic residues" evidence="14">
    <location>
        <begin position="797"/>
        <end position="816"/>
    </location>
</feature>
<evidence type="ECO:0000256" key="10">
    <source>
        <dbReference type="ARBA" id="ARBA00023268"/>
    </source>
</evidence>
<evidence type="ECO:0000256" key="1">
    <source>
        <dbReference type="ARBA" id="ARBA00007090"/>
    </source>
</evidence>
<name>A0A1I5WRT6_9LACT</name>
<dbReference type="GO" id="GO:0030288">
    <property type="term" value="C:outer membrane-bounded periplasmic space"/>
    <property type="evidence" value="ECO:0007669"/>
    <property type="project" value="TreeGrafter"/>
</dbReference>
<feature type="domain" description="Glycosyl transferase family 51" evidence="16">
    <location>
        <begin position="93"/>
        <end position="263"/>
    </location>
</feature>
<feature type="region of interest" description="Disordered" evidence="14">
    <location>
        <begin position="1"/>
        <end position="31"/>
    </location>
</feature>
<dbReference type="GO" id="GO:0009252">
    <property type="term" value="P:peptidoglycan biosynthetic process"/>
    <property type="evidence" value="ECO:0007669"/>
    <property type="project" value="UniProtKB-KW"/>
</dbReference>
<dbReference type="FunFam" id="1.10.3810.10:FF:000001">
    <property type="entry name" value="Penicillin-binding protein 1A"/>
    <property type="match status" value="1"/>
</dbReference>
<dbReference type="InterPro" id="IPR050396">
    <property type="entry name" value="Glycosyltr_51/Transpeptidase"/>
</dbReference>
<dbReference type="SUPFAM" id="SSF53955">
    <property type="entry name" value="Lysozyme-like"/>
    <property type="match status" value="1"/>
</dbReference>
<dbReference type="AlphaFoldDB" id="A0A1I5WRT6"/>
<keyword evidence="11" id="KW-0961">Cell wall biogenesis/degradation</keyword>
<comment type="catalytic activity">
    <reaction evidence="13">
        <text>[GlcNAc-(1-&gt;4)-Mur2Ac(oyl-L-Ala-gamma-D-Glu-L-Lys-D-Ala-D-Ala)](n)-di-trans,octa-cis-undecaprenyl diphosphate + beta-D-GlcNAc-(1-&gt;4)-Mur2Ac(oyl-L-Ala-gamma-D-Glu-L-Lys-D-Ala-D-Ala)-di-trans,octa-cis-undecaprenyl diphosphate = [GlcNAc-(1-&gt;4)-Mur2Ac(oyl-L-Ala-gamma-D-Glu-L-Lys-D-Ala-D-Ala)](n+1)-di-trans,octa-cis-undecaprenyl diphosphate + di-trans,octa-cis-undecaprenyl diphosphate + H(+)</text>
        <dbReference type="Rhea" id="RHEA:23708"/>
        <dbReference type="Rhea" id="RHEA-COMP:9602"/>
        <dbReference type="Rhea" id="RHEA-COMP:9603"/>
        <dbReference type="ChEBI" id="CHEBI:15378"/>
        <dbReference type="ChEBI" id="CHEBI:58405"/>
        <dbReference type="ChEBI" id="CHEBI:60033"/>
        <dbReference type="ChEBI" id="CHEBI:78435"/>
        <dbReference type="EC" id="2.4.99.28"/>
    </reaction>
</comment>
<keyword evidence="5" id="KW-0328">Glycosyltransferase</keyword>
<protein>
    <submittedName>
        <fullName evidence="17">Penicillin-binding protein 1A</fullName>
    </submittedName>
</protein>
<evidence type="ECO:0000256" key="12">
    <source>
        <dbReference type="ARBA" id="ARBA00034000"/>
    </source>
</evidence>
<evidence type="ECO:0000256" key="9">
    <source>
        <dbReference type="ARBA" id="ARBA00022984"/>
    </source>
</evidence>
<dbReference type="PANTHER" id="PTHR32282">
    <property type="entry name" value="BINDING PROTEIN TRANSPEPTIDASE, PUTATIVE-RELATED"/>
    <property type="match status" value="1"/>
</dbReference>
<comment type="similarity">
    <text evidence="1">In the C-terminal section; belongs to the transpeptidase family.</text>
</comment>
<dbReference type="Proteomes" id="UP000199136">
    <property type="component" value="Unassembled WGS sequence"/>
</dbReference>
<reference evidence="17 18" key="1">
    <citation type="submission" date="2016-10" db="EMBL/GenBank/DDBJ databases">
        <authorList>
            <person name="de Groot N.N."/>
        </authorList>
    </citation>
    <scope>NUCLEOTIDE SEQUENCE [LARGE SCALE GENOMIC DNA]</scope>
    <source>
        <strain evidence="17 18">DSM 20581</strain>
    </source>
</reference>
<comment type="similarity">
    <text evidence="2">In the N-terminal section; belongs to the glycosyltransferase 51 family.</text>
</comment>
<evidence type="ECO:0000313" key="18">
    <source>
        <dbReference type="Proteomes" id="UP000199136"/>
    </source>
</evidence>
<dbReference type="Pfam" id="PF00905">
    <property type="entry name" value="Transpeptidase"/>
    <property type="match status" value="1"/>
</dbReference>
<dbReference type="InterPro" id="IPR036950">
    <property type="entry name" value="PBP_transglycosylase"/>
</dbReference>
<organism evidence="17 18">
    <name type="scientific">Desemzia incerta</name>
    <dbReference type="NCBI Taxonomy" id="82801"/>
    <lineage>
        <taxon>Bacteria</taxon>
        <taxon>Bacillati</taxon>
        <taxon>Bacillota</taxon>
        <taxon>Bacilli</taxon>
        <taxon>Lactobacillales</taxon>
        <taxon>Carnobacteriaceae</taxon>
        <taxon>Desemzia</taxon>
    </lineage>
</organism>
<keyword evidence="7" id="KW-0378">Hydrolase</keyword>
<feature type="compositionally biased region" description="Basic residues" evidence="14">
    <location>
        <begin position="11"/>
        <end position="31"/>
    </location>
</feature>
<dbReference type="EMBL" id="FOXW01000003">
    <property type="protein sequence ID" value="SFQ22228.1"/>
    <property type="molecule type" value="Genomic_DNA"/>
</dbReference>
<proteinExistence type="inferred from homology"/>
<dbReference type="InterPro" id="IPR012338">
    <property type="entry name" value="Beta-lactam/transpept-like"/>
</dbReference>
<evidence type="ECO:0000259" key="16">
    <source>
        <dbReference type="Pfam" id="PF00912"/>
    </source>
</evidence>
<evidence type="ECO:0000259" key="15">
    <source>
        <dbReference type="Pfam" id="PF00905"/>
    </source>
</evidence>
<evidence type="ECO:0000256" key="3">
    <source>
        <dbReference type="ARBA" id="ARBA00022645"/>
    </source>
</evidence>